<sequence length="305" mass="33844">MSQIYDNWERLVAAVLRKQQLWELFHDQSRSPSILSESSDFSSSFYLSSPLHDLLFDFLSPGSSSSYSEGPVAESGEALPKLGTFGSVYAAALHNVTKIVIKRLKSVSVSEPQFRRHMEVVGNIRDENVTTLRAYFCSKVEKLMLYDYYSNGSVSSLLHGKNGENRASVDWPTRMRIAVGAIRGIAHIHTQIGGKLVHGNNKASNIFLNSQMYGCVSDLGLAYVTATALMPNSYCYAPEVENTQNVSQASDVYSFGVLLLELLTRKSPVQVSGSEAVDLVKLVNSVNRKNGLLNYLILMYRRIVL</sequence>
<dbReference type="PANTHER" id="PTHR48010:SF1">
    <property type="entry name" value="PROTEIN KINASE DOMAIN-CONTAINING PROTEIN"/>
    <property type="match status" value="1"/>
</dbReference>
<keyword evidence="2" id="KW-0808">Transferase</keyword>
<dbReference type="PROSITE" id="PS50011">
    <property type="entry name" value="PROTEIN_KINASE_DOM"/>
    <property type="match status" value="1"/>
</dbReference>
<organism evidence="2">
    <name type="scientific">Sesamum latifolium</name>
    <dbReference type="NCBI Taxonomy" id="2727402"/>
    <lineage>
        <taxon>Eukaryota</taxon>
        <taxon>Viridiplantae</taxon>
        <taxon>Streptophyta</taxon>
        <taxon>Embryophyta</taxon>
        <taxon>Tracheophyta</taxon>
        <taxon>Spermatophyta</taxon>
        <taxon>Magnoliopsida</taxon>
        <taxon>eudicotyledons</taxon>
        <taxon>Gunneridae</taxon>
        <taxon>Pentapetalae</taxon>
        <taxon>asterids</taxon>
        <taxon>lamiids</taxon>
        <taxon>Lamiales</taxon>
        <taxon>Pedaliaceae</taxon>
        <taxon>Sesamum</taxon>
    </lineage>
</organism>
<name>A0AAW2T914_9LAMI</name>
<reference evidence="2" key="2">
    <citation type="journal article" date="2024" name="Plant">
        <title>Genomic evolution and insights into agronomic trait innovations of Sesamum species.</title>
        <authorList>
            <person name="Miao H."/>
            <person name="Wang L."/>
            <person name="Qu L."/>
            <person name="Liu H."/>
            <person name="Sun Y."/>
            <person name="Le M."/>
            <person name="Wang Q."/>
            <person name="Wei S."/>
            <person name="Zheng Y."/>
            <person name="Lin W."/>
            <person name="Duan Y."/>
            <person name="Cao H."/>
            <person name="Xiong S."/>
            <person name="Wang X."/>
            <person name="Wei L."/>
            <person name="Li C."/>
            <person name="Ma Q."/>
            <person name="Ju M."/>
            <person name="Zhao R."/>
            <person name="Li G."/>
            <person name="Mu C."/>
            <person name="Tian Q."/>
            <person name="Mei H."/>
            <person name="Zhang T."/>
            <person name="Gao T."/>
            <person name="Zhang H."/>
        </authorList>
    </citation>
    <scope>NUCLEOTIDE SEQUENCE</scope>
    <source>
        <strain evidence="2">KEN1</strain>
    </source>
</reference>
<evidence type="ECO:0000259" key="1">
    <source>
        <dbReference type="PROSITE" id="PS50011"/>
    </source>
</evidence>
<dbReference type="AlphaFoldDB" id="A0AAW2T914"/>
<feature type="domain" description="Protein kinase" evidence="1">
    <location>
        <begin position="74"/>
        <end position="305"/>
    </location>
</feature>
<gene>
    <name evidence="2" type="ORF">Slati_4093700</name>
</gene>
<dbReference type="InterPro" id="IPR050994">
    <property type="entry name" value="At_inactive_RLKs"/>
</dbReference>
<evidence type="ECO:0000313" key="2">
    <source>
        <dbReference type="EMBL" id="KAL0400638.1"/>
    </source>
</evidence>
<dbReference type="Pfam" id="PF07714">
    <property type="entry name" value="PK_Tyr_Ser-Thr"/>
    <property type="match status" value="1"/>
</dbReference>
<dbReference type="PANTHER" id="PTHR48010">
    <property type="entry name" value="OS05G0588300 PROTEIN"/>
    <property type="match status" value="1"/>
</dbReference>
<dbReference type="Gene3D" id="1.10.510.10">
    <property type="entry name" value="Transferase(Phosphotransferase) domain 1"/>
    <property type="match status" value="1"/>
</dbReference>
<dbReference type="InterPro" id="IPR011009">
    <property type="entry name" value="Kinase-like_dom_sf"/>
</dbReference>
<keyword evidence="2" id="KW-0675">Receptor</keyword>
<comment type="caution">
    <text evidence="2">The sequence shown here is derived from an EMBL/GenBank/DDBJ whole genome shotgun (WGS) entry which is preliminary data.</text>
</comment>
<dbReference type="SUPFAM" id="SSF56112">
    <property type="entry name" value="Protein kinase-like (PK-like)"/>
    <property type="match status" value="1"/>
</dbReference>
<accession>A0AAW2T914</accession>
<dbReference type="EMBL" id="JACGWN010000015">
    <property type="protein sequence ID" value="KAL0400638.1"/>
    <property type="molecule type" value="Genomic_DNA"/>
</dbReference>
<dbReference type="GO" id="GO:0004672">
    <property type="term" value="F:protein kinase activity"/>
    <property type="evidence" value="ECO:0007669"/>
    <property type="project" value="InterPro"/>
</dbReference>
<proteinExistence type="predicted"/>
<keyword evidence="2" id="KW-0418">Kinase</keyword>
<dbReference type="InterPro" id="IPR001245">
    <property type="entry name" value="Ser-Thr/Tyr_kinase_cat_dom"/>
</dbReference>
<protein>
    <submittedName>
        <fullName evidence="2">Inactive receptor kinase</fullName>
    </submittedName>
</protein>
<dbReference type="GO" id="GO:0005524">
    <property type="term" value="F:ATP binding"/>
    <property type="evidence" value="ECO:0007669"/>
    <property type="project" value="InterPro"/>
</dbReference>
<dbReference type="InterPro" id="IPR000719">
    <property type="entry name" value="Prot_kinase_dom"/>
</dbReference>
<dbReference type="Gene3D" id="3.30.200.20">
    <property type="entry name" value="Phosphorylase Kinase, domain 1"/>
    <property type="match status" value="1"/>
</dbReference>
<reference evidence="2" key="1">
    <citation type="submission" date="2020-06" db="EMBL/GenBank/DDBJ databases">
        <authorList>
            <person name="Li T."/>
            <person name="Hu X."/>
            <person name="Zhang T."/>
            <person name="Song X."/>
            <person name="Zhang H."/>
            <person name="Dai N."/>
            <person name="Sheng W."/>
            <person name="Hou X."/>
            <person name="Wei L."/>
        </authorList>
    </citation>
    <scope>NUCLEOTIDE SEQUENCE</scope>
    <source>
        <strain evidence="2">KEN1</strain>
        <tissue evidence="2">Leaf</tissue>
    </source>
</reference>